<dbReference type="Pfam" id="PF00691">
    <property type="entry name" value="OmpA"/>
    <property type="match status" value="1"/>
</dbReference>
<dbReference type="RefSeq" id="WP_382344452.1">
    <property type="nucleotide sequence ID" value="NZ_JBHSAB010000029.1"/>
</dbReference>
<organism evidence="7 8">
    <name type="scientific">Legionella dresdenensis</name>
    <dbReference type="NCBI Taxonomy" id="450200"/>
    <lineage>
        <taxon>Bacteria</taxon>
        <taxon>Pseudomonadati</taxon>
        <taxon>Pseudomonadota</taxon>
        <taxon>Gammaproteobacteria</taxon>
        <taxon>Legionellales</taxon>
        <taxon>Legionellaceae</taxon>
        <taxon>Legionella</taxon>
    </lineage>
</organism>
<evidence type="ECO:0000313" key="8">
    <source>
        <dbReference type="Proteomes" id="UP001595758"/>
    </source>
</evidence>
<proteinExistence type="predicted"/>
<evidence type="ECO:0000313" key="7">
    <source>
        <dbReference type="EMBL" id="MFC3909845.1"/>
    </source>
</evidence>
<dbReference type="Gene3D" id="2.60.40.2540">
    <property type="match status" value="1"/>
</dbReference>
<comment type="caution">
    <text evidence="7">The sequence shown here is derived from an EMBL/GenBank/DDBJ whole genome shotgun (WGS) entry which is preliminary data.</text>
</comment>
<comment type="subcellular location">
    <subcellularLocation>
        <location evidence="1">Cell outer membrane</location>
    </subcellularLocation>
</comment>
<evidence type="ECO:0000256" key="1">
    <source>
        <dbReference type="ARBA" id="ARBA00004442"/>
    </source>
</evidence>
<dbReference type="Proteomes" id="UP001595758">
    <property type="component" value="Unassembled WGS sequence"/>
</dbReference>
<dbReference type="InterPro" id="IPR041544">
    <property type="entry name" value="MotY_N"/>
</dbReference>
<evidence type="ECO:0000256" key="2">
    <source>
        <dbReference type="ARBA" id="ARBA00023136"/>
    </source>
</evidence>
<feature type="chain" id="PRO_5045730833" evidence="5">
    <location>
        <begin position="27"/>
        <end position="291"/>
    </location>
</feature>
<evidence type="ECO:0000256" key="4">
    <source>
        <dbReference type="PROSITE-ProRule" id="PRU00473"/>
    </source>
</evidence>
<feature type="signal peptide" evidence="5">
    <location>
        <begin position="1"/>
        <end position="26"/>
    </location>
</feature>
<dbReference type="Pfam" id="PF18393">
    <property type="entry name" value="MotY_N"/>
    <property type="match status" value="1"/>
</dbReference>
<gene>
    <name evidence="7" type="ORF">ACFORL_12260</name>
</gene>
<dbReference type="PANTHER" id="PTHR30329:SF21">
    <property type="entry name" value="LIPOPROTEIN YIAD-RELATED"/>
    <property type="match status" value="1"/>
</dbReference>
<dbReference type="PROSITE" id="PS51123">
    <property type="entry name" value="OMPA_2"/>
    <property type="match status" value="1"/>
</dbReference>
<feature type="domain" description="OmpA-like" evidence="6">
    <location>
        <begin position="176"/>
        <end position="291"/>
    </location>
</feature>
<dbReference type="SUPFAM" id="SSF103088">
    <property type="entry name" value="OmpA-like"/>
    <property type="match status" value="1"/>
</dbReference>
<sequence length="291" mass="33033">MTNKCFLYKTITALIISCSIPATCNAALEVNYISPMGAENWKMTGSRLRCGLSLKIPNFGMAYFEQYAAREPHFILSKWQQVERRIPALVYARSPVWKPEGADYFISKTTVNPGEYGLFLPRDPALKALTYLSQGFVTRFQYRSDQGFIVSVSISPIKFQKPFSRYQECLGNLLPFDLESVKESIFLFATDSYKLTEEARKQLDRIAEYSHADPQIKRISIVGYTDNTGRKSYNNAISEARAKAVQRYLISKGVRESKLSITWYGLKDPAQPNDTEAGKAANRRVVVEIIK</sequence>
<keyword evidence="3" id="KW-0998">Cell outer membrane</keyword>
<accession>A0ABV8CIJ5</accession>
<dbReference type="InterPro" id="IPR006665">
    <property type="entry name" value="OmpA-like"/>
</dbReference>
<dbReference type="PRINTS" id="PR01023">
    <property type="entry name" value="NAFLGMOTY"/>
</dbReference>
<dbReference type="EMBL" id="JBHSAB010000029">
    <property type="protein sequence ID" value="MFC3909845.1"/>
    <property type="molecule type" value="Genomic_DNA"/>
</dbReference>
<dbReference type="PANTHER" id="PTHR30329">
    <property type="entry name" value="STATOR ELEMENT OF FLAGELLAR MOTOR COMPLEX"/>
    <property type="match status" value="1"/>
</dbReference>
<dbReference type="Gene3D" id="3.30.1330.60">
    <property type="entry name" value="OmpA-like domain"/>
    <property type="match status" value="1"/>
</dbReference>
<evidence type="ECO:0000259" key="6">
    <source>
        <dbReference type="PROSITE" id="PS51123"/>
    </source>
</evidence>
<dbReference type="CDD" id="cd07185">
    <property type="entry name" value="OmpA_C-like"/>
    <property type="match status" value="1"/>
</dbReference>
<evidence type="ECO:0000256" key="3">
    <source>
        <dbReference type="ARBA" id="ARBA00023237"/>
    </source>
</evidence>
<name>A0ABV8CIJ5_9GAMM</name>
<dbReference type="InterPro" id="IPR050330">
    <property type="entry name" value="Bact_OuterMem_StrucFunc"/>
</dbReference>
<keyword evidence="8" id="KW-1185">Reference proteome</keyword>
<evidence type="ECO:0000256" key="5">
    <source>
        <dbReference type="SAM" id="SignalP"/>
    </source>
</evidence>
<dbReference type="PRINTS" id="PR01021">
    <property type="entry name" value="OMPADOMAIN"/>
</dbReference>
<reference evidence="8" key="1">
    <citation type="journal article" date="2019" name="Int. J. Syst. Evol. Microbiol.">
        <title>The Global Catalogue of Microorganisms (GCM) 10K type strain sequencing project: providing services to taxonomists for standard genome sequencing and annotation.</title>
        <authorList>
            <consortium name="The Broad Institute Genomics Platform"/>
            <consortium name="The Broad Institute Genome Sequencing Center for Infectious Disease"/>
            <person name="Wu L."/>
            <person name="Ma J."/>
        </authorList>
    </citation>
    <scope>NUCLEOTIDE SEQUENCE [LARGE SCALE GENOMIC DNA]</scope>
    <source>
        <strain evidence="8">CCUG 59858</strain>
    </source>
</reference>
<keyword evidence="2 4" id="KW-0472">Membrane</keyword>
<protein>
    <submittedName>
        <fullName evidence="7">OmpA family protein</fullName>
    </submittedName>
</protein>
<dbReference type="InterPro" id="IPR006664">
    <property type="entry name" value="OMP_bac"/>
</dbReference>
<dbReference type="InterPro" id="IPR036737">
    <property type="entry name" value="OmpA-like_sf"/>
</dbReference>
<keyword evidence="5" id="KW-0732">Signal</keyword>